<reference evidence="2" key="1">
    <citation type="submission" date="2023-03" db="EMBL/GenBank/DDBJ databases">
        <title>Massive genome expansion in bonnet fungi (Mycena s.s.) driven by repeated elements and novel gene families across ecological guilds.</title>
        <authorList>
            <consortium name="Lawrence Berkeley National Laboratory"/>
            <person name="Harder C.B."/>
            <person name="Miyauchi S."/>
            <person name="Viragh M."/>
            <person name="Kuo A."/>
            <person name="Thoen E."/>
            <person name="Andreopoulos B."/>
            <person name="Lu D."/>
            <person name="Skrede I."/>
            <person name="Drula E."/>
            <person name="Henrissat B."/>
            <person name="Morin E."/>
            <person name="Kohler A."/>
            <person name="Barry K."/>
            <person name="LaButti K."/>
            <person name="Morin E."/>
            <person name="Salamov A."/>
            <person name="Lipzen A."/>
            <person name="Mereny Z."/>
            <person name="Hegedus B."/>
            <person name="Baldrian P."/>
            <person name="Stursova M."/>
            <person name="Weitz H."/>
            <person name="Taylor A."/>
            <person name="Grigoriev I.V."/>
            <person name="Nagy L.G."/>
            <person name="Martin F."/>
            <person name="Kauserud H."/>
        </authorList>
    </citation>
    <scope>NUCLEOTIDE SEQUENCE</scope>
    <source>
        <strain evidence="2">CBHHK200</strain>
    </source>
</reference>
<gene>
    <name evidence="2" type="ORF">C8F04DRAFT_354998</name>
</gene>
<evidence type="ECO:0000313" key="3">
    <source>
        <dbReference type="Proteomes" id="UP001218188"/>
    </source>
</evidence>
<dbReference type="AlphaFoldDB" id="A0AAD6S208"/>
<feature type="coiled-coil region" evidence="1">
    <location>
        <begin position="5"/>
        <end position="39"/>
    </location>
</feature>
<evidence type="ECO:0000313" key="2">
    <source>
        <dbReference type="EMBL" id="KAJ7019008.1"/>
    </source>
</evidence>
<evidence type="ECO:0000256" key="1">
    <source>
        <dbReference type="SAM" id="Coils"/>
    </source>
</evidence>
<keyword evidence="3" id="KW-1185">Reference proteome</keyword>
<dbReference type="Proteomes" id="UP001218188">
    <property type="component" value="Unassembled WGS sequence"/>
</dbReference>
<dbReference type="Gene3D" id="1.20.1280.50">
    <property type="match status" value="1"/>
</dbReference>
<name>A0AAD6S208_9AGAR</name>
<proteinExistence type="predicted"/>
<keyword evidence="1" id="KW-0175">Coiled coil</keyword>
<dbReference type="EMBL" id="JARJCM010000311">
    <property type="protein sequence ID" value="KAJ7019008.1"/>
    <property type="molecule type" value="Genomic_DNA"/>
</dbReference>
<protein>
    <recommendedName>
        <fullName evidence="4">F-box domain-containing protein</fullName>
    </recommendedName>
</protein>
<accession>A0AAD6S208</accession>
<evidence type="ECO:0008006" key="4">
    <source>
        <dbReference type="Google" id="ProtNLM"/>
    </source>
</evidence>
<comment type="caution">
    <text evidence="2">The sequence shown here is derived from an EMBL/GenBank/DDBJ whole genome shotgun (WGS) entry which is preliminary data.</text>
</comment>
<organism evidence="2 3">
    <name type="scientific">Mycena alexandri</name>
    <dbReference type="NCBI Taxonomy" id="1745969"/>
    <lineage>
        <taxon>Eukaryota</taxon>
        <taxon>Fungi</taxon>
        <taxon>Dikarya</taxon>
        <taxon>Basidiomycota</taxon>
        <taxon>Agaricomycotina</taxon>
        <taxon>Agaricomycetes</taxon>
        <taxon>Agaricomycetidae</taxon>
        <taxon>Agaricales</taxon>
        <taxon>Marasmiineae</taxon>
        <taxon>Mycenaceae</taxon>
        <taxon>Mycena</taxon>
    </lineage>
</organism>
<sequence length="363" mass="40751">MHYHLQADRDRAAELDAQILDLERALSSLRVERAMVQKELDSFKYPVLTLPNETMAEIFLHFLPIYPKCSPLKGPFSPINLTHICRKWRDIVLSTPTLWSSISLYFGHDNPTAEVHKLEIWLSRSGCCPMSVQITIDDPLDYKFSSAHCARWEALNIILPSSCLPITETSMPLLRQLDLYLAVDDHFTPSNLTLCGKMPLLRSVVMNDCAANSVTLPWMQLTSLELHNVYPSECTPILQQTPNLIHCRLFIFEGDDDDTTLDDTTLPHLESLVLADFGGGGTVKGYAETFIVPALRELDILERFLTDPVNSLTSCMSKSGCHLQKVTIDGPRYVSNDVYRTAFPSIEFSFAGEYVGKGPDIAP</sequence>